<evidence type="ECO:0000259" key="2">
    <source>
        <dbReference type="Pfam" id="PF26640"/>
    </source>
</evidence>
<accession>A0A0C3I0Z7</accession>
<dbReference type="InParanoid" id="A0A0C3I0Z7"/>
<organism evidence="3 4">
    <name type="scientific">Oidiodendron maius (strain Zn)</name>
    <dbReference type="NCBI Taxonomy" id="913774"/>
    <lineage>
        <taxon>Eukaryota</taxon>
        <taxon>Fungi</taxon>
        <taxon>Dikarya</taxon>
        <taxon>Ascomycota</taxon>
        <taxon>Pezizomycotina</taxon>
        <taxon>Leotiomycetes</taxon>
        <taxon>Leotiomycetes incertae sedis</taxon>
        <taxon>Myxotrichaceae</taxon>
        <taxon>Oidiodendron</taxon>
    </lineage>
</organism>
<dbReference type="STRING" id="913774.A0A0C3I0Z7"/>
<dbReference type="AlphaFoldDB" id="A0A0C3I0Z7"/>
<keyword evidence="4" id="KW-1185">Reference proteome</keyword>
<dbReference type="InterPro" id="IPR058525">
    <property type="entry name" value="DUF8212"/>
</dbReference>
<dbReference type="PANTHER" id="PTHR10622:SF10">
    <property type="entry name" value="HET DOMAIN-CONTAINING PROTEIN"/>
    <property type="match status" value="1"/>
</dbReference>
<feature type="domain" description="DUF8212" evidence="2">
    <location>
        <begin position="234"/>
        <end position="256"/>
    </location>
</feature>
<gene>
    <name evidence="3" type="ORF">OIDMADRAFT_69002</name>
</gene>
<dbReference type="Proteomes" id="UP000054321">
    <property type="component" value="Unassembled WGS sequence"/>
</dbReference>
<dbReference type="HOGENOM" id="CLU_000288_138_0_1"/>
<dbReference type="Pfam" id="PF26640">
    <property type="entry name" value="DUF8212"/>
    <property type="match status" value="1"/>
</dbReference>
<dbReference type="OrthoDB" id="20872at2759"/>
<sequence length="258" mass="29760">MRLLQTATLQLEEFFASSAIDQRLENQRIPKYAILSHTWGFEEITFQDITGDKTIIQHKAGFNKVRDSCRQARADGYAYIWIDTCCIDKTSSAELSEAVNSMYQWYKDSAICYAYLSDQPFYAEDGMQYSSSPSFSRWFSRGWTLQELLAPAKLQFFDKSWNSIGMKEDHMNVISVITNIDLFALNGGDLRRLSIARRMSWAANRQTTRIEDMAYCLLGIFGINMPLLYGEGAKAFIRLQEEILKISNDQSLFAWKYP</sequence>
<name>A0A0C3I0Z7_OIDMZ</name>
<reference evidence="3 4" key="1">
    <citation type="submission" date="2014-04" db="EMBL/GenBank/DDBJ databases">
        <authorList>
            <consortium name="DOE Joint Genome Institute"/>
            <person name="Kuo A."/>
            <person name="Martino E."/>
            <person name="Perotto S."/>
            <person name="Kohler A."/>
            <person name="Nagy L.G."/>
            <person name="Floudas D."/>
            <person name="Copeland A."/>
            <person name="Barry K.W."/>
            <person name="Cichocki N."/>
            <person name="Veneault-Fourrey C."/>
            <person name="LaButti K."/>
            <person name="Lindquist E.A."/>
            <person name="Lipzen A."/>
            <person name="Lundell T."/>
            <person name="Morin E."/>
            <person name="Murat C."/>
            <person name="Sun H."/>
            <person name="Tunlid A."/>
            <person name="Henrissat B."/>
            <person name="Grigoriev I.V."/>
            <person name="Hibbett D.S."/>
            <person name="Martin F."/>
            <person name="Nordberg H.P."/>
            <person name="Cantor M.N."/>
            <person name="Hua S.X."/>
        </authorList>
    </citation>
    <scope>NUCLEOTIDE SEQUENCE [LARGE SCALE GENOMIC DNA]</scope>
    <source>
        <strain evidence="3 4">Zn</strain>
    </source>
</reference>
<reference evidence="4" key="2">
    <citation type="submission" date="2015-01" db="EMBL/GenBank/DDBJ databases">
        <title>Evolutionary Origins and Diversification of the Mycorrhizal Mutualists.</title>
        <authorList>
            <consortium name="DOE Joint Genome Institute"/>
            <consortium name="Mycorrhizal Genomics Consortium"/>
            <person name="Kohler A."/>
            <person name="Kuo A."/>
            <person name="Nagy L.G."/>
            <person name="Floudas D."/>
            <person name="Copeland A."/>
            <person name="Barry K.W."/>
            <person name="Cichocki N."/>
            <person name="Veneault-Fourrey C."/>
            <person name="LaButti K."/>
            <person name="Lindquist E.A."/>
            <person name="Lipzen A."/>
            <person name="Lundell T."/>
            <person name="Morin E."/>
            <person name="Murat C."/>
            <person name="Riley R."/>
            <person name="Ohm R."/>
            <person name="Sun H."/>
            <person name="Tunlid A."/>
            <person name="Henrissat B."/>
            <person name="Grigoriev I.V."/>
            <person name="Hibbett D.S."/>
            <person name="Martin F."/>
        </authorList>
    </citation>
    <scope>NUCLEOTIDE SEQUENCE [LARGE SCALE GENOMIC DNA]</scope>
    <source>
        <strain evidence="4">Zn</strain>
    </source>
</reference>
<dbReference type="Pfam" id="PF06985">
    <property type="entry name" value="HET"/>
    <property type="match status" value="1"/>
</dbReference>
<evidence type="ECO:0000313" key="3">
    <source>
        <dbReference type="EMBL" id="KIN08755.1"/>
    </source>
</evidence>
<evidence type="ECO:0000259" key="1">
    <source>
        <dbReference type="Pfam" id="PF06985"/>
    </source>
</evidence>
<proteinExistence type="predicted"/>
<evidence type="ECO:0000313" key="4">
    <source>
        <dbReference type="Proteomes" id="UP000054321"/>
    </source>
</evidence>
<dbReference type="EMBL" id="KN832870">
    <property type="protein sequence ID" value="KIN08755.1"/>
    <property type="molecule type" value="Genomic_DNA"/>
</dbReference>
<dbReference type="PANTHER" id="PTHR10622">
    <property type="entry name" value="HET DOMAIN-CONTAINING PROTEIN"/>
    <property type="match status" value="1"/>
</dbReference>
<protein>
    <submittedName>
        <fullName evidence="3">Uncharacterized protein</fullName>
    </submittedName>
</protein>
<feature type="domain" description="Heterokaryon incompatibility" evidence="1">
    <location>
        <begin position="32"/>
        <end position="119"/>
    </location>
</feature>
<dbReference type="InterPro" id="IPR010730">
    <property type="entry name" value="HET"/>
</dbReference>
<feature type="non-terminal residue" evidence="3">
    <location>
        <position position="258"/>
    </location>
</feature>